<evidence type="ECO:0000256" key="3">
    <source>
        <dbReference type="ARBA" id="ARBA00023015"/>
    </source>
</evidence>
<dbReference type="SMART" id="SM00345">
    <property type="entry name" value="HTH_GNTR"/>
    <property type="match status" value="1"/>
</dbReference>
<protein>
    <submittedName>
        <fullName evidence="7">GntR family transcriptional regulator</fullName>
    </submittedName>
</protein>
<dbReference type="SUPFAM" id="SSF46785">
    <property type="entry name" value="Winged helix' DNA-binding domain"/>
    <property type="match status" value="1"/>
</dbReference>
<dbReference type="GO" id="GO:0003700">
    <property type="term" value="F:DNA-binding transcription factor activity"/>
    <property type="evidence" value="ECO:0007669"/>
    <property type="project" value="InterPro"/>
</dbReference>
<dbReference type="PANTHER" id="PTHR46577">
    <property type="entry name" value="HTH-TYPE TRANSCRIPTIONAL REGULATORY PROTEIN GABR"/>
    <property type="match status" value="1"/>
</dbReference>
<proteinExistence type="inferred from homology"/>
<dbReference type="InterPro" id="IPR015424">
    <property type="entry name" value="PyrdxlP-dep_Trfase"/>
</dbReference>
<evidence type="ECO:0000256" key="1">
    <source>
        <dbReference type="ARBA" id="ARBA00005384"/>
    </source>
</evidence>
<sequence>MRLQSSWQPYLVDGKASPAERLAEAIGKDILSGKLKVDERLPAHRDLAWRLRIGVGSVTRAYAILERRGLVRGVHGRGMFVAVRQENPETKFDLATNMPPPMFSDRALASTLTRLAKQVDPDLFNVYPPVAGHLEHRRIMAHWLSGLGVDVAPEGLLLTSGAQQALNVALNVVRPAVRYAITEEQTYPGMLGAIHQSRLPVHAAMMDAEGILPAALGDILRRNRPERAVVYLTPTMHNPTTATMELQRRQDIVSLCKKFDALIIEDGVYVAGRDPSRPSFMELAPERTFHVSSLSKILSPGLRIGALVPPARYVEECLPALLASSLMIAPLSYAMMAQWMENGTAESVRNALHREALRRQQLVVSNLPEVVKPRSHAFHVWLPMPAEQAARVTEHARHLGVNLPSVTSFQAMDAPSNTGVRLALGNVPFRKMPEALKRIRSACLLVRGKVSHDTIPIY</sequence>
<accession>A0A2G4R9N0</accession>
<dbReference type="PROSITE" id="PS50949">
    <property type="entry name" value="HTH_GNTR"/>
    <property type="match status" value="1"/>
</dbReference>
<dbReference type="InterPro" id="IPR000524">
    <property type="entry name" value="Tscrpt_reg_HTH_GntR"/>
</dbReference>
<keyword evidence="5" id="KW-0804">Transcription</keyword>
<reference evidence="7 8" key="1">
    <citation type="submission" date="2017-10" db="EMBL/GenBank/DDBJ databases">
        <title>Genomic analysis of the genus Acetobacter.</title>
        <authorList>
            <person name="Kim K.H."/>
            <person name="Chun B.H."/>
            <person name="Son A.R."/>
            <person name="Jeon C.O."/>
        </authorList>
    </citation>
    <scope>NUCLEOTIDE SEQUENCE [LARGE SCALE GENOMIC DNA]</scope>
    <source>
        <strain evidence="7 8">LHT 2458</strain>
    </source>
</reference>
<gene>
    <name evidence="7" type="ORF">CSR02_12195</name>
</gene>
<evidence type="ECO:0000259" key="6">
    <source>
        <dbReference type="PROSITE" id="PS50949"/>
    </source>
</evidence>
<dbReference type="InterPro" id="IPR036388">
    <property type="entry name" value="WH-like_DNA-bd_sf"/>
</dbReference>
<dbReference type="Gene3D" id="1.10.10.10">
    <property type="entry name" value="Winged helix-like DNA-binding domain superfamily/Winged helix DNA-binding domain"/>
    <property type="match status" value="1"/>
</dbReference>
<feature type="domain" description="HTH gntR-type" evidence="6">
    <location>
        <begin position="16"/>
        <end position="84"/>
    </location>
</feature>
<dbReference type="CDD" id="cd07377">
    <property type="entry name" value="WHTH_GntR"/>
    <property type="match status" value="1"/>
</dbReference>
<keyword evidence="3" id="KW-0805">Transcription regulation</keyword>
<dbReference type="CDD" id="cd00609">
    <property type="entry name" value="AAT_like"/>
    <property type="match status" value="1"/>
</dbReference>
<keyword evidence="4" id="KW-0238">DNA-binding</keyword>
<dbReference type="AlphaFoldDB" id="A0A2G4R9N0"/>
<dbReference type="PANTHER" id="PTHR46577:SF1">
    <property type="entry name" value="HTH-TYPE TRANSCRIPTIONAL REGULATORY PROTEIN GABR"/>
    <property type="match status" value="1"/>
</dbReference>
<dbReference type="InterPro" id="IPR051446">
    <property type="entry name" value="HTH_trans_reg/aminotransferase"/>
</dbReference>
<dbReference type="OrthoDB" id="9804020at2"/>
<comment type="similarity">
    <text evidence="1">In the C-terminal section; belongs to the class-I pyridoxal-phosphate-dependent aminotransferase family.</text>
</comment>
<dbReference type="Pfam" id="PF00155">
    <property type="entry name" value="Aminotran_1_2"/>
    <property type="match status" value="1"/>
</dbReference>
<dbReference type="Pfam" id="PF00392">
    <property type="entry name" value="GntR"/>
    <property type="match status" value="1"/>
</dbReference>
<dbReference type="RefSeq" id="WP_099541825.1">
    <property type="nucleotide sequence ID" value="NZ_PEBQ01000150.1"/>
</dbReference>
<dbReference type="InterPro" id="IPR004839">
    <property type="entry name" value="Aminotransferase_I/II_large"/>
</dbReference>
<evidence type="ECO:0000256" key="2">
    <source>
        <dbReference type="ARBA" id="ARBA00022898"/>
    </source>
</evidence>
<evidence type="ECO:0000256" key="4">
    <source>
        <dbReference type="ARBA" id="ARBA00023125"/>
    </source>
</evidence>
<dbReference type="GO" id="GO:0030170">
    <property type="term" value="F:pyridoxal phosphate binding"/>
    <property type="evidence" value="ECO:0007669"/>
    <property type="project" value="InterPro"/>
</dbReference>
<dbReference type="SUPFAM" id="SSF53383">
    <property type="entry name" value="PLP-dependent transferases"/>
    <property type="match status" value="1"/>
</dbReference>
<dbReference type="EMBL" id="PEBQ01000150">
    <property type="protein sequence ID" value="PHY93286.1"/>
    <property type="molecule type" value="Genomic_DNA"/>
</dbReference>
<dbReference type="Gene3D" id="3.40.640.10">
    <property type="entry name" value="Type I PLP-dependent aspartate aminotransferase-like (Major domain)"/>
    <property type="match status" value="1"/>
</dbReference>
<dbReference type="GO" id="GO:0003677">
    <property type="term" value="F:DNA binding"/>
    <property type="evidence" value="ECO:0007669"/>
    <property type="project" value="UniProtKB-KW"/>
</dbReference>
<dbReference type="InterPro" id="IPR015421">
    <property type="entry name" value="PyrdxlP-dep_Trfase_major"/>
</dbReference>
<evidence type="ECO:0000313" key="7">
    <source>
        <dbReference type="EMBL" id="PHY93286.1"/>
    </source>
</evidence>
<dbReference type="Proteomes" id="UP000228751">
    <property type="component" value="Unassembled WGS sequence"/>
</dbReference>
<evidence type="ECO:0000313" key="8">
    <source>
        <dbReference type="Proteomes" id="UP000228751"/>
    </source>
</evidence>
<keyword evidence="2" id="KW-0663">Pyridoxal phosphate</keyword>
<keyword evidence="8" id="KW-1185">Reference proteome</keyword>
<dbReference type="InterPro" id="IPR036390">
    <property type="entry name" value="WH_DNA-bd_sf"/>
</dbReference>
<name>A0A2G4R9N0_9PROT</name>
<evidence type="ECO:0000256" key="5">
    <source>
        <dbReference type="ARBA" id="ARBA00023163"/>
    </source>
</evidence>
<comment type="caution">
    <text evidence="7">The sequence shown here is derived from an EMBL/GenBank/DDBJ whole genome shotgun (WGS) entry which is preliminary data.</text>
</comment>
<organism evidence="7 8">
    <name type="scientific">Acetobacter pomorum</name>
    <dbReference type="NCBI Taxonomy" id="65959"/>
    <lineage>
        <taxon>Bacteria</taxon>
        <taxon>Pseudomonadati</taxon>
        <taxon>Pseudomonadota</taxon>
        <taxon>Alphaproteobacteria</taxon>
        <taxon>Acetobacterales</taxon>
        <taxon>Acetobacteraceae</taxon>
        <taxon>Acetobacter</taxon>
    </lineage>
</organism>